<evidence type="ECO:0000313" key="5">
    <source>
        <dbReference type="EMBL" id="AHF00363.1"/>
    </source>
</evidence>
<evidence type="ECO:0000259" key="4">
    <source>
        <dbReference type="PROSITE" id="PS50043"/>
    </source>
</evidence>
<keyword evidence="6" id="KW-1185">Reference proteome</keyword>
<dbReference type="Pfam" id="PF00196">
    <property type="entry name" value="GerE"/>
    <property type="match status" value="1"/>
</dbReference>
<dbReference type="PANTHER" id="PTHR44688:SF16">
    <property type="entry name" value="DNA-BINDING TRANSCRIPTIONAL ACTIVATOR DEVR_DOSR"/>
    <property type="match status" value="1"/>
</dbReference>
<gene>
    <name evidence="5" type="ORF">THIAE_00145</name>
</gene>
<evidence type="ECO:0000256" key="1">
    <source>
        <dbReference type="ARBA" id="ARBA00023015"/>
    </source>
</evidence>
<evidence type="ECO:0000256" key="3">
    <source>
        <dbReference type="ARBA" id="ARBA00023163"/>
    </source>
</evidence>
<name>W0DSW3_9GAMM</name>
<dbReference type="InterPro" id="IPR000792">
    <property type="entry name" value="Tscrpt_reg_LuxR_C"/>
</dbReference>
<accession>W0DSW3</accession>
<protein>
    <submittedName>
        <fullName evidence="5">LuxR family transcriptional regulator</fullName>
    </submittedName>
</protein>
<sequence length="138" mass="15169">MMSFKKSFAEFQEAIGLGAKAYTDATANATILQQIEQTLAAGSMWLPAELLSRLVGASDKLLKRNAATATDSKNTASFDLTAREHDVAEQVCQGLTNKKIATQLNITERTVKQHMSNLLAKTGAKDRMQLMLIYRGYK</sequence>
<dbReference type="PRINTS" id="PR00038">
    <property type="entry name" value="HTHLUXR"/>
</dbReference>
<dbReference type="AlphaFoldDB" id="W0DSW3"/>
<keyword evidence="2" id="KW-0238">DNA-binding</keyword>
<evidence type="ECO:0000256" key="2">
    <source>
        <dbReference type="ARBA" id="ARBA00023125"/>
    </source>
</evidence>
<keyword evidence="3" id="KW-0804">Transcription</keyword>
<dbReference type="GO" id="GO:0003677">
    <property type="term" value="F:DNA binding"/>
    <property type="evidence" value="ECO:0007669"/>
    <property type="project" value="UniProtKB-KW"/>
</dbReference>
<dbReference type="HOGENOM" id="CLU_1854303_0_0_6"/>
<dbReference type="CDD" id="cd06170">
    <property type="entry name" value="LuxR_C_like"/>
    <property type="match status" value="1"/>
</dbReference>
<evidence type="ECO:0000313" key="6">
    <source>
        <dbReference type="Proteomes" id="UP000005380"/>
    </source>
</evidence>
<proteinExistence type="predicted"/>
<dbReference type="STRING" id="717772.THIAE_00145"/>
<dbReference type="KEGG" id="tao:THIAE_00145"/>
<keyword evidence="1" id="KW-0805">Transcription regulation</keyword>
<feature type="domain" description="HTH luxR-type" evidence="4">
    <location>
        <begin position="73"/>
        <end position="138"/>
    </location>
</feature>
<dbReference type="EMBL" id="CP007030">
    <property type="protein sequence ID" value="AHF00363.1"/>
    <property type="molecule type" value="Genomic_DNA"/>
</dbReference>
<dbReference type="SMART" id="SM00421">
    <property type="entry name" value="HTH_LUXR"/>
    <property type="match status" value="1"/>
</dbReference>
<dbReference type="GO" id="GO:0006355">
    <property type="term" value="P:regulation of DNA-templated transcription"/>
    <property type="evidence" value="ECO:0007669"/>
    <property type="project" value="InterPro"/>
</dbReference>
<dbReference type="Proteomes" id="UP000005380">
    <property type="component" value="Chromosome"/>
</dbReference>
<dbReference type="PANTHER" id="PTHR44688">
    <property type="entry name" value="DNA-BINDING TRANSCRIPTIONAL ACTIVATOR DEVR_DOSR"/>
    <property type="match status" value="1"/>
</dbReference>
<dbReference type="InterPro" id="IPR016032">
    <property type="entry name" value="Sig_transdc_resp-reg_C-effctor"/>
</dbReference>
<dbReference type="Gene3D" id="3.40.50.2300">
    <property type="match status" value="1"/>
</dbReference>
<dbReference type="InParanoid" id="W0DSW3"/>
<organism evidence="5 6">
    <name type="scientific">Thiomicrospira aerophila AL3</name>
    <dbReference type="NCBI Taxonomy" id="717772"/>
    <lineage>
        <taxon>Bacteria</taxon>
        <taxon>Pseudomonadati</taxon>
        <taxon>Pseudomonadota</taxon>
        <taxon>Gammaproteobacteria</taxon>
        <taxon>Thiotrichales</taxon>
        <taxon>Piscirickettsiaceae</taxon>
        <taxon>Thiomicrospira</taxon>
    </lineage>
</organism>
<dbReference type="PROSITE" id="PS00622">
    <property type="entry name" value="HTH_LUXR_1"/>
    <property type="match status" value="1"/>
</dbReference>
<dbReference type="eggNOG" id="COG2197">
    <property type="taxonomic scope" value="Bacteria"/>
</dbReference>
<reference evidence="5 6" key="1">
    <citation type="submission" date="2013-12" db="EMBL/GenBank/DDBJ databases">
        <authorList>
            <consortium name="DOE Joint Genome Institute"/>
            <person name="Kappler U."/>
            <person name="Huntemann M."/>
            <person name="Han J."/>
            <person name="Chen A."/>
            <person name="Kyrpides N."/>
            <person name="Mavromatis K."/>
            <person name="Markowitz V."/>
            <person name="Palaniappan K."/>
            <person name="Ivanova N."/>
            <person name="Schaumberg A."/>
            <person name="Pati A."/>
            <person name="Liolios K."/>
            <person name="Nordberg H.P."/>
            <person name="Cantor M.N."/>
            <person name="Hua S.X."/>
            <person name="Woyke T."/>
        </authorList>
    </citation>
    <scope>NUCLEOTIDE SEQUENCE [LARGE SCALE GENOMIC DNA]</scope>
    <source>
        <strain evidence="6">AL2</strain>
    </source>
</reference>
<dbReference type="SUPFAM" id="SSF46894">
    <property type="entry name" value="C-terminal effector domain of the bipartite response regulators"/>
    <property type="match status" value="1"/>
</dbReference>
<dbReference type="PROSITE" id="PS50043">
    <property type="entry name" value="HTH_LUXR_2"/>
    <property type="match status" value="1"/>
</dbReference>